<proteinExistence type="inferred from homology"/>
<sequence>MHGDTVLDGAGVTAQSSARRLLAADVGGTYARLGLVDPDGDGFSVGFHRRYECAAFPSLAAVLRRFRDEAVGAGETAFPDACVVAIAGVLQGDHLLNGNLAWPVSLSATRRDAGIGHLHLINDFEALAWALPRIPQAQLQPLGAAGGLPLPTLLLGPGTGLGAALLVEQDGRPAVQPSEAGQAALAAGTPLELEVVRLLQARFGHVASERVFSGPGLVNLYLALCALREMQPRWQTPAELVEAADQGSDPLAAECIALFCGWLGSFAGDLALTFRAGSVCLAGGLTGHLQRHLGRGDFIRRFLDKGVLSDSLREVPVHALEHGDLGLIGAAAWHAARPRD</sequence>
<evidence type="ECO:0000256" key="4">
    <source>
        <dbReference type="ARBA" id="ARBA00022840"/>
    </source>
</evidence>
<reference evidence="6 7" key="1">
    <citation type="submission" date="2019-04" db="EMBL/GenBank/DDBJ databases">
        <authorList>
            <person name="Grouzdev D.S."/>
            <person name="Nazina T.N."/>
        </authorList>
    </citation>
    <scope>NUCLEOTIDE SEQUENCE [LARGE SCALE GENOMIC DNA]</scope>
    <source>
        <strain evidence="6 7">SHC 3-19</strain>
    </source>
</reference>
<gene>
    <name evidence="6" type="ORF">E5S66_09000</name>
</gene>
<keyword evidence="3 6" id="KW-0418">Kinase</keyword>
<dbReference type="STRING" id="1123377.GCA_000423885_01261"/>
<evidence type="ECO:0000256" key="3">
    <source>
        <dbReference type="ARBA" id="ARBA00022777"/>
    </source>
</evidence>
<accession>A0A5R9PGB6</accession>
<dbReference type="Gene3D" id="3.30.420.40">
    <property type="match status" value="1"/>
</dbReference>
<organism evidence="6 7">
    <name type="scientific">Thermomonas fusca</name>
    <dbReference type="NCBI Taxonomy" id="215690"/>
    <lineage>
        <taxon>Bacteria</taxon>
        <taxon>Pseudomonadati</taxon>
        <taxon>Pseudomonadota</taxon>
        <taxon>Gammaproteobacteria</taxon>
        <taxon>Lysobacterales</taxon>
        <taxon>Lysobacteraceae</taxon>
        <taxon>Thermomonas</taxon>
    </lineage>
</organism>
<dbReference type="GO" id="GO:0005829">
    <property type="term" value="C:cytosol"/>
    <property type="evidence" value="ECO:0007669"/>
    <property type="project" value="TreeGrafter"/>
</dbReference>
<dbReference type="NCBIfam" id="NF009073">
    <property type="entry name" value="PRK12408.1"/>
    <property type="match status" value="1"/>
</dbReference>
<dbReference type="GO" id="GO:0005536">
    <property type="term" value="F:D-glucose binding"/>
    <property type="evidence" value="ECO:0007669"/>
    <property type="project" value="InterPro"/>
</dbReference>
<keyword evidence="1 6" id="KW-0808">Transferase</keyword>
<dbReference type="GO" id="GO:0006096">
    <property type="term" value="P:glycolytic process"/>
    <property type="evidence" value="ECO:0007669"/>
    <property type="project" value="InterPro"/>
</dbReference>
<dbReference type="InterPro" id="IPR043129">
    <property type="entry name" value="ATPase_NBD"/>
</dbReference>
<name>A0A5R9PGB6_9GAMM</name>
<evidence type="ECO:0000256" key="2">
    <source>
        <dbReference type="ARBA" id="ARBA00022741"/>
    </source>
</evidence>
<keyword evidence="4" id="KW-0067">ATP-binding</keyword>
<dbReference type="Gene3D" id="3.40.367.20">
    <property type="match status" value="1"/>
</dbReference>
<dbReference type="InterPro" id="IPR050201">
    <property type="entry name" value="Bacterial_glucokinase"/>
</dbReference>
<dbReference type="InterPro" id="IPR003836">
    <property type="entry name" value="Glucokinase"/>
</dbReference>
<dbReference type="AlphaFoldDB" id="A0A5R9PGB6"/>
<protein>
    <submittedName>
        <fullName evidence="6">Glucokinase</fullName>
        <ecNumber evidence="6">2.7.1.2</ecNumber>
    </submittedName>
</protein>
<evidence type="ECO:0000256" key="5">
    <source>
        <dbReference type="RuleBase" id="RU004046"/>
    </source>
</evidence>
<dbReference type="RefSeq" id="WP_138348911.1">
    <property type="nucleotide sequence ID" value="NZ_SROY01000003.1"/>
</dbReference>
<dbReference type="Pfam" id="PF02685">
    <property type="entry name" value="Glucokinase"/>
    <property type="match status" value="1"/>
</dbReference>
<dbReference type="EC" id="2.7.1.2" evidence="6"/>
<dbReference type="PANTHER" id="PTHR47690:SF1">
    <property type="entry name" value="GLUCOKINASE"/>
    <property type="match status" value="1"/>
</dbReference>
<evidence type="ECO:0000313" key="6">
    <source>
        <dbReference type="EMBL" id="TLX21650.1"/>
    </source>
</evidence>
<dbReference type="SUPFAM" id="SSF53067">
    <property type="entry name" value="Actin-like ATPase domain"/>
    <property type="match status" value="1"/>
</dbReference>
<keyword evidence="7" id="KW-1185">Reference proteome</keyword>
<comment type="caution">
    <text evidence="6">The sequence shown here is derived from an EMBL/GenBank/DDBJ whole genome shotgun (WGS) entry which is preliminary data.</text>
</comment>
<dbReference type="PANTHER" id="PTHR47690">
    <property type="entry name" value="GLUCOKINASE"/>
    <property type="match status" value="1"/>
</dbReference>
<evidence type="ECO:0000256" key="1">
    <source>
        <dbReference type="ARBA" id="ARBA00022679"/>
    </source>
</evidence>
<dbReference type="EMBL" id="SROY01000003">
    <property type="protein sequence ID" value="TLX21650.1"/>
    <property type="molecule type" value="Genomic_DNA"/>
</dbReference>
<dbReference type="GO" id="GO:0004340">
    <property type="term" value="F:glucokinase activity"/>
    <property type="evidence" value="ECO:0007669"/>
    <property type="project" value="UniProtKB-EC"/>
</dbReference>
<evidence type="ECO:0000313" key="7">
    <source>
        <dbReference type="Proteomes" id="UP000308508"/>
    </source>
</evidence>
<dbReference type="CDD" id="cd24008">
    <property type="entry name" value="ASKHA_NBD_GLK"/>
    <property type="match status" value="1"/>
</dbReference>
<keyword evidence="2" id="KW-0547">Nucleotide-binding</keyword>
<dbReference type="GO" id="GO:0005524">
    <property type="term" value="F:ATP binding"/>
    <property type="evidence" value="ECO:0007669"/>
    <property type="project" value="UniProtKB-KW"/>
</dbReference>
<dbReference type="Proteomes" id="UP000308508">
    <property type="component" value="Unassembled WGS sequence"/>
</dbReference>
<comment type="similarity">
    <text evidence="5">Belongs to the bacterial glucokinase family.</text>
</comment>